<dbReference type="Pfam" id="PF18915">
    <property type="entry name" value="DUF5667"/>
    <property type="match status" value="1"/>
</dbReference>
<evidence type="ECO:0000256" key="1">
    <source>
        <dbReference type="SAM" id="MobiDB-lite"/>
    </source>
</evidence>
<keyword evidence="5" id="KW-1185">Reference proteome</keyword>
<name>A0A5N0VEW2_9PSEU</name>
<dbReference type="AlphaFoldDB" id="A0A5N0VEW2"/>
<keyword evidence="2" id="KW-1133">Transmembrane helix</keyword>
<evidence type="ECO:0000259" key="3">
    <source>
        <dbReference type="Pfam" id="PF18915"/>
    </source>
</evidence>
<evidence type="ECO:0000256" key="2">
    <source>
        <dbReference type="SAM" id="Phobius"/>
    </source>
</evidence>
<dbReference type="EMBL" id="VMNW02000006">
    <property type="protein sequence ID" value="KAA9164869.1"/>
    <property type="molecule type" value="Genomic_DNA"/>
</dbReference>
<protein>
    <recommendedName>
        <fullName evidence="3">DUF5667 domain-containing protein</fullName>
    </recommendedName>
</protein>
<feature type="domain" description="DUF5667" evidence="3">
    <location>
        <begin position="80"/>
        <end position="145"/>
    </location>
</feature>
<sequence>MNVPGWSARELEVISGLRSLGDATPDAAARDRIRSGILNRLDEGQRGPSRRRRVLAEVLAAAVALVIALGGIGLLLSRNALPGDALYGVKRAGETAELGLAFGDSAKAQKHLEFAANRLDEAKSLSQGDAEGYAATLADFRHEATVGTSMFTVLAMQAGGPSLEQLSSWAAQQSVKLASLRPSVPAAATGEYTSSAELVTSISDRAQGLLDRLNCFEITTGVPDGLGAVPSTSPCQPSSDAFTGGQPSVPVPAPAAPSSAPAAPVITSTQATVPSKAKPTEELPPASSSPTPTAVGPPIKAPTSEPLPTTVPWTPPVLSIPPLLPGLPGVGIG</sequence>
<feature type="compositionally biased region" description="Low complexity" evidence="1">
    <location>
        <begin position="283"/>
        <end position="298"/>
    </location>
</feature>
<feature type="transmembrane region" description="Helical" evidence="2">
    <location>
        <begin position="54"/>
        <end position="76"/>
    </location>
</feature>
<dbReference type="OrthoDB" id="3402808at2"/>
<dbReference type="Proteomes" id="UP000319769">
    <property type="component" value="Unassembled WGS sequence"/>
</dbReference>
<dbReference type="InterPro" id="IPR043725">
    <property type="entry name" value="DUF5667"/>
</dbReference>
<proteinExistence type="predicted"/>
<evidence type="ECO:0000313" key="4">
    <source>
        <dbReference type="EMBL" id="KAA9164869.1"/>
    </source>
</evidence>
<keyword evidence="2" id="KW-0812">Transmembrane</keyword>
<organism evidence="4 5">
    <name type="scientific">Amycolatopsis acidicola</name>
    <dbReference type="NCBI Taxonomy" id="2596893"/>
    <lineage>
        <taxon>Bacteria</taxon>
        <taxon>Bacillati</taxon>
        <taxon>Actinomycetota</taxon>
        <taxon>Actinomycetes</taxon>
        <taxon>Pseudonocardiales</taxon>
        <taxon>Pseudonocardiaceae</taxon>
        <taxon>Amycolatopsis</taxon>
    </lineage>
</organism>
<evidence type="ECO:0000313" key="5">
    <source>
        <dbReference type="Proteomes" id="UP000319769"/>
    </source>
</evidence>
<reference evidence="4" key="1">
    <citation type="submission" date="2019-09" db="EMBL/GenBank/DDBJ databases">
        <authorList>
            <person name="Teo W.F.A."/>
            <person name="Duangmal K."/>
        </authorList>
    </citation>
    <scope>NUCLEOTIDE SEQUENCE [LARGE SCALE GENOMIC DNA]</scope>
    <source>
        <strain evidence="4">K81G1</strain>
    </source>
</reference>
<feature type="compositionally biased region" description="Low complexity" evidence="1">
    <location>
        <begin position="256"/>
        <end position="265"/>
    </location>
</feature>
<feature type="compositionally biased region" description="Polar residues" evidence="1">
    <location>
        <begin position="230"/>
        <end position="241"/>
    </location>
</feature>
<keyword evidence="2" id="KW-0472">Membrane</keyword>
<gene>
    <name evidence="4" type="ORF">FPZ12_006275</name>
</gene>
<comment type="caution">
    <text evidence="4">The sequence shown here is derived from an EMBL/GenBank/DDBJ whole genome shotgun (WGS) entry which is preliminary data.</text>
</comment>
<feature type="region of interest" description="Disordered" evidence="1">
    <location>
        <begin position="227"/>
        <end position="310"/>
    </location>
</feature>
<accession>A0A5N0VEW2</accession>